<gene>
    <name evidence="2" type="ORF">I9W95_00280</name>
</gene>
<keyword evidence="3" id="KW-1185">Reference proteome</keyword>
<dbReference type="Pfam" id="PF04338">
    <property type="entry name" value="DUF481"/>
    <property type="match status" value="1"/>
</dbReference>
<dbReference type="Proteomes" id="UP000714380">
    <property type="component" value="Unassembled WGS sequence"/>
</dbReference>
<comment type="caution">
    <text evidence="2">The sequence shown here is derived from an EMBL/GenBank/DDBJ whole genome shotgun (WGS) entry which is preliminary data.</text>
</comment>
<evidence type="ECO:0000256" key="1">
    <source>
        <dbReference type="SAM" id="SignalP"/>
    </source>
</evidence>
<dbReference type="InterPro" id="IPR007433">
    <property type="entry name" value="DUF481"/>
</dbReference>
<dbReference type="EMBL" id="JAEDAH010000001">
    <property type="protein sequence ID" value="MCA6062035.1"/>
    <property type="molecule type" value="Genomic_DNA"/>
</dbReference>
<dbReference type="RefSeq" id="WP_225670495.1">
    <property type="nucleotide sequence ID" value="NZ_JAEDAH010000001.1"/>
</dbReference>
<sequence>MRFLSAALLAALCFPAAAITNVEEKRAVDEKPGWHSKAEVGFDAESGNNEKRKWRVGLNTSWQNETDRFFAWGNRAYGTSNGARTDDDTFVHARFVHNHMASWSQEGFAQFERDPFAALLHRMLIGAGVRHQQSFAQESRWFQGVGVFHEQLQERAEGTEYSNQLTRLNLYSHLQWRLNPSMIQTTIYVQPSVDDVDDVRALWQLAITLPVASQTDLKWQWQSRWDTQPPEGTEYHNHQTHLTLAFRF</sequence>
<organism evidence="2 3">
    <name type="scientific">Thalassolituus marinus</name>
    <dbReference type="NCBI Taxonomy" id="671053"/>
    <lineage>
        <taxon>Bacteria</taxon>
        <taxon>Pseudomonadati</taxon>
        <taxon>Pseudomonadota</taxon>
        <taxon>Gammaproteobacteria</taxon>
        <taxon>Oceanospirillales</taxon>
        <taxon>Oceanospirillaceae</taxon>
        <taxon>Thalassolituus</taxon>
    </lineage>
</organism>
<feature type="chain" id="PRO_5045090196" evidence="1">
    <location>
        <begin position="19"/>
        <end position="248"/>
    </location>
</feature>
<keyword evidence="1" id="KW-0732">Signal</keyword>
<accession>A0ABS7ZJZ5</accession>
<reference evidence="2 3" key="1">
    <citation type="submission" date="2020-12" db="EMBL/GenBank/DDBJ databases">
        <title>Novel Thalassolituus-related marine hydrocarbonoclastic bacteria mediated algae-derived hydrocarbons mineralization in twilight zone of the northern South China Sea.</title>
        <authorList>
            <person name="Dong C."/>
        </authorList>
    </citation>
    <scope>NUCLEOTIDE SEQUENCE [LARGE SCALE GENOMIC DNA]</scope>
    <source>
        <strain evidence="2 3">IMCC1826</strain>
    </source>
</reference>
<evidence type="ECO:0000313" key="2">
    <source>
        <dbReference type="EMBL" id="MCA6062035.1"/>
    </source>
</evidence>
<protein>
    <submittedName>
        <fullName evidence="2">DUF481 domain-containing protein</fullName>
    </submittedName>
</protein>
<name>A0ABS7ZJZ5_9GAMM</name>
<feature type="signal peptide" evidence="1">
    <location>
        <begin position="1"/>
        <end position="18"/>
    </location>
</feature>
<evidence type="ECO:0000313" key="3">
    <source>
        <dbReference type="Proteomes" id="UP000714380"/>
    </source>
</evidence>
<proteinExistence type="predicted"/>